<dbReference type="STRING" id="1336337.A0A3N4ITM4"/>
<dbReference type="OrthoDB" id="5783963at2759"/>
<dbReference type="Proteomes" id="UP000276215">
    <property type="component" value="Unassembled WGS sequence"/>
</dbReference>
<sequence length="117" mass="13160">MDGTIGSTIEIYDFLKNTFVDLQEHPDRLTVPTNTFFPTQDPPCDVPVPIAFIWTINEPANLLVKQVIKGLLKKNPMLTGELGPGATAGDRSKEIWLPWSYHKIEILLASYMPFAFI</sequence>
<dbReference type="EMBL" id="ML120596">
    <property type="protein sequence ID" value="RPA89279.1"/>
    <property type="molecule type" value="Genomic_DNA"/>
</dbReference>
<evidence type="ECO:0000313" key="2">
    <source>
        <dbReference type="Proteomes" id="UP000276215"/>
    </source>
</evidence>
<keyword evidence="2" id="KW-1185">Reference proteome</keyword>
<organism evidence="1 2">
    <name type="scientific">Choiromyces venosus 120613-1</name>
    <dbReference type="NCBI Taxonomy" id="1336337"/>
    <lineage>
        <taxon>Eukaryota</taxon>
        <taxon>Fungi</taxon>
        <taxon>Dikarya</taxon>
        <taxon>Ascomycota</taxon>
        <taxon>Pezizomycotina</taxon>
        <taxon>Pezizomycetes</taxon>
        <taxon>Pezizales</taxon>
        <taxon>Tuberaceae</taxon>
        <taxon>Choiromyces</taxon>
    </lineage>
</organism>
<evidence type="ECO:0000313" key="1">
    <source>
        <dbReference type="EMBL" id="RPA89279.1"/>
    </source>
</evidence>
<accession>A0A3N4ITM4</accession>
<reference evidence="1 2" key="1">
    <citation type="journal article" date="2018" name="Nat. Ecol. Evol.">
        <title>Pezizomycetes genomes reveal the molecular basis of ectomycorrhizal truffle lifestyle.</title>
        <authorList>
            <person name="Murat C."/>
            <person name="Payen T."/>
            <person name="Noel B."/>
            <person name="Kuo A."/>
            <person name="Morin E."/>
            <person name="Chen J."/>
            <person name="Kohler A."/>
            <person name="Krizsan K."/>
            <person name="Balestrini R."/>
            <person name="Da Silva C."/>
            <person name="Montanini B."/>
            <person name="Hainaut M."/>
            <person name="Levati E."/>
            <person name="Barry K.W."/>
            <person name="Belfiori B."/>
            <person name="Cichocki N."/>
            <person name="Clum A."/>
            <person name="Dockter R.B."/>
            <person name="Fauchery L."/>
            <person name="Guy J."/>
            <person name="Iotti M."/>
            <person name="Le Tacon F."/>
            <person name="Lindquist E.A."/>
            <person name="Lipzen A."/>
            <person name="Malagnac F."/>
            <person name="Mello A."/>
            <person name="Molinier V."/>
            <person name="Miyauchi S."/>
            <person name="Poulain J."/>
            <person name="Riccioni C."/>
            <person name="Rubini A."/>
            <person name="Sitrit Y."/>
            <person name="Splivallo R."/>
            <person name="Traeger S."/>
            <person name="Wang M."/>
            <person name="Zifcakova L."/>
            <person name="Wipf D."/>
            <person name="Zambonelli A."/>
            <person name="Paolocci F."/>
            <person name="Nowrousian M."/>
            <person name="Ottonello S."/>
            <person name="Baldrian P."/>
            <person name="Spatafora J.W."/>
            <person name="Henrissat B."/>
            <person name="Nagy L.G."/>
            <person name="Aury J.M."/>
            <person name="Wincker P."/>
            <person name="Grigoriev I.V."/>
            <person name="Bonfante P."/>
            <person name="Martin F.M."/>
        </authorList>
    </citation>
    <scope>NUCLEOTIDE SEQUENCE [LARGE SCALE GENOMIC DNA]</scope>
    <source>
        <strain evidence="1 2">120613-1</strain>
    </source>
</reference>
<protein>
    <submittedName>
        <fullName evidence="1">Uncharacterized protein</fullName>
    </submittedName>
</protein>
<gene>
    <name evidence="1" type="ORF">L873DRAFT_1796192</name>
</gene>
<dbReference type="AlphaFoldDB" id="A0A3N4ITM4"/>
<name>A0A3N4ITM4_9PEZI</name>
<proteinExistence type="predicted"/>